<evidence type="ECO:0000313" key="1">
    <source>
        <dbReference type="EMBL" id="MYM91417.1"/>
    </source>
</evidence>
<gene>
    <name evidence="1" type="ORF">GTP91_30105</name>
</gene>
<dbReference type="Pfam" id="PF14384">
    <property type="entry name" value="BrnA_antitoxin"/>
    <property type="match status" value="1"/>
</dbReference>
<comment type="caution">
    <text evidence="1">The sequence shown here is derived from an EMBL/GenBank/DDBJ whole genome shotgun (WGS) entry which is preliminary data.</text>
</comment>
<organism evidence="1 2">
    <name type="scientific">Duganella vulcania</name>
    <dbReference type="NCBI Taxonomy" id="2692166"/>
    <lineage>
        <taxon>Bacteria</taxon>
        <taxon>Pseudomonadati</taxon>
        <taxon>Pseudomonadota</taxon>
        <taxon>Betaproteobacteria</taxon>
        <taxon>Burkholderiales</taxon>
        <taxon>Oxalobacteraceae</taxon>
        <taxon>Telluria group</taxon>
        <taxon>Duganella</taxon>
    </lineage>
</organism>
<dbReference type="Proteomes" id="UP000470302">
    <property type="component" value="Unassembled WGS sequence"/>
</dbReference>
<name>A0A845GF06_9BURK</name>
<proteinExistence type="predicted"/>
<dbReference type="EMBL" id="WWCW01000201">
    <property type="protein sequence ID" value="MYM91417.1"/>
    <property type="molecule type" value="Genomic_DNA"/>
</dbReference>
<evidence type="ECO:0000313" key="2">
    <source>
        <dbReference type="Proteomes" id="UP000470302"/>
    </source>
</evidence>
<protein>
    <recommendedName>
        <fullName evidence="3">BrnA antitoxin family protein</fullName>
    </recommendedName>
</protein>
<reference evidence="1 2" key="1">
    <citation type="submission" date="2020-01" db="EMBL/GenBank/DDBJ databases">
        <title>Novel species isolated from a subtropical stream in China.</title>
        <authorList>
            <person name="Lu H."/>
        </authorList>
    </citation>
    <scope>NUCLEOTIDE SEQUENCE [LARGE SCALE GENOMIC DNA]</scope>
    <source>
        <strain evidence="1 2">FT82W</strain>
    </source>
</reference>
<accession>A0A845GF06</accession>
<dbReference type="InterPro" id="IPR025528">
    <property type="entry name" value="BrnA_antitoxin"/>
</dbReference>
<dbReference type="AlphaFoldDB" id="A0A845GF06"/>
<evidence type="ECO:0008006" key="3">
    <source>
        <dbReference type="Google" id="ProtNLM"/>
    </source>
</evidence>
<sequence>MRSKKHDIIWPTLEEDAVIMAAALSDPDAFPPTEEELAQFRPWRTRFLAPPGSPTVTLSMEFDRDTIEAFKRQGDNWQQGINAVLREWAVKRGYVADTLGDAYRLAHAGDPSKPD</sequence>
<dbReference type="RefSeq" id="WP_161100058.1">
    <property type="nucleotide sequence ID" value="NZ_WWCW01000201.1"/>
</dbReference>